<dbReference type="InterPro" id="IPR036457">
    <property type="entry name" value="PPM-type-like_dom_sf"/>
</dbReference>
<dbReference type="PROSITE" id="PS51746">
    <property type="entry name" value="PPM_2"/>
    <property type="match status" value="1"/>
</dbReference>
<keyword evidence="1" id="KW-0479">Metal-binding</keyword>
<comment type="cofactor">
    <cofactor evidence="1">
        <name>Mn(2+)</name>
        <dbReference type="ChEBI" id="CHEBI:29035"/>
    </cofactor>
</comment>
<dbReference type="EMBL" id="BSXN01000399">
    <property type="protein sequence ID" value="GME68374.1"/>
    <property type="molecule type" value="Genomic_DNA"/>
</dbReference>
<dbReference type="AlphaFoldDB" id="A0A9W6W8L4"/>
<sequence>MCVTRYEDQVEKNITPEGMKAVMDEAFQKTLEIVSSEGVQGSSTLLLSTIVDKFLHIVSIGDSKIFVVRDGEILLTNEEQMKSGLCPIQLGTNHGDVLPSQVVWYRKVELEKDDIIIVCSDGLTDNVWEDELLVYVDRLIFREKKSLKDLANKLLYKAKDTAFDNFAVCPYVDKVNALPSKKGGEFIMGGKMDDISICVAQVSDL</sequence>
<dbReference type="SUPFAM" id="SSF81606">
    <property type="entry name" value="PP2C-like"/>
    <property type="match status" value="1"/>
</dbReference>
<keyword evidence="1" id="KW-0378">Hydrolase</keyword>
<comment type="cofactor">
    <cofactor evidence="1">
        <name>Mg(2+)</name>
        <dbReference type="ChEBI" id="CHEBI:18420"/>
    </cofactor>
</comment>
<evidence type="ECO:0000313" key="4">
    <source>
        <dbReference type="Proteomes" id="UP001165120"/>
    </source>
</evidence>
<dbReference type="PANTHER" id="PTHR12320:SF1">
    <property type="entry name" value="PROTEIN PHOSPHATASE PTC7 HOMOLOG"/>
    <property type="match status" value="1"/>
</dbReference>
<comment type="similarity">
    <text evidence="1">Belongs to the PP2C family.</text>
</comment>
<proteinExistence type="inferred from homology"/>
<dbReference type="Proteomes" id="UP001165120">
    <property type="component" value="Unassembled WGS sequence"/>
</dbReference>
<protein>
    <recommendedName>
        <fullName evidence="1">Protein phosphatase</fullName>
        <ecNumber evidence="1">3.1.3.16</ecNumber>
    </recommendedName>
</protein>
<evidence type="ECO:0000259" key="2">
    <source>
        <dbReference type="PROSITE" id="PS51746"/>
    </source>
</evidence>
<dbReference type="EC" id="3.1.3.16" evidence="1"/>
<dbReference type="InterPro" id="IPR039123">
    <property type="entry name" value="PPTC7"/>
</dbReference>
<comment type="catalytic activity">
    <reaction evidence="1">
        <text>O-phospho-L-seryl-[protein] + H2O = L-seryl-[protein] + phosphate</text>
        <dbReference type="Rhea" id="RHEA:20629"/>
        <dbReference type="Rhea" id="RHEA-COMP:9863"/>
        <dbReference type="Rhea" id="RHEA-COMP:11604"/>
        <dbReference type="ChEBI" id="CHEBI:15377"/>
        <dbReference type="ChEBI" id="CHEBI:29999"/>
        <dbReference type="ChEBI" id="CHEBI:43474"/>
        <dbReference type="ChEBI" id="CHEBI:83421"/>
        <dbReference type="EC" id="3.1.3.16"/>
    </reaction>
</comment>
<dbReference type="GO" id="GO:0004722">
    <property type="term" value="F:protein serine/threonine phosphatase activity"/>
    <property type="evidence" value="ECO:0007669"/>
    <property type="project" value="UniProtKB-EC"/>
</dbReference>
<gene>
    <name evidence="3" type="ORF">Cboi02_000161100</name>
</gene>
<dbReference type="InterPro" id="IPR001932">
    <property type="entry name" value="PPM-type_phosphatase-like_dom"/>
</dbReference>
<dbReference type="Pfam" id="PF07228">
    <property type="entry name" value="SpoIIE"/>
    <property type="match status" value="1"/>
</dbReference>
<keyword evidence="1" id="KW-0464">Manganese</keyword>
<keyword evidence="1" id="KW-0460">Magnesium</keyword>
<dbReference type="GO" id="GO:0046872">
    <property type="term" value="F:metal ion binding"/>
    <property type="evidence" value="ECO:0007669"/>
    <property type="project" value="UniProtKB-UniRule"/>
</dbReference>
<comment type="catalytic activity">
    <reaction evidence="1">
        <text>O-phospho-L-threonyl-[protein] + H2O = L-threonyl-[protein] + phosphate</text>
        <dbReference type="Rhea" id="RHEA:47004"/>
        <dbReference type="Rhea" id="RHEA-COMP:11060"/>
        <dbReference type="Rhea" id="RHEA-COMP:11605"/>
        <dbReference type="ChEBI" id="CHEBI:15377"/>
        <dbReference type="ChEBI" id="CHEBI:30013"/>
        <dbReference type="ChEBI" id="CHEBI:43474"/>
        <dbReference type="ChEBI" id="CHEBI:61977"/>
        <dbReference type="EC" id="3.1.3.16"/>
    </reaction>
</comment>
<accession>A0A9W6W8L4</accession>
<dbReference type="PANTHER" id="PTHR12320">
    <property type="entry name" value="PROTEIN PHOSPHATASE 2C"/>
    <property type="match status" value="1"/>
</dbReference>
<name>A0A9W6W8L4_CANBO</name>
<evidence type="ECO:0000313" key="3">
    <source>
        <dbReference type="EMBL" id="GME68374.1"/>
    </source>
</evidence>
<reference evidence="3" key="1">
    <citation type="submission" date="2023-04" db="EMBL/GenBank/DDBJ databases">
        <title>Candida boidinii NBRC 10035.</title>
        <authorList>
            <person name="Ichikawa N."/>
            <person name="Sato H."/>
            <person name="Tonouchi N."/>
        </authorList>
    </citation>
    <scope>NUCLEOTIDE SEQUENCE</scope>
    <source>
        <strain evidence="3">NBRC 10035</strain>
    </source>
</reference>
<feature type="domain" description="PPM-type phosphatase" evidence="2">
    <location>
        <begin position="1"/>
        <end position="202"/>
    </location>
</feature>
<comment type="caution">
    <text evidence="3">The sequence shown here is derived from an EMBL/GenBank/DDBJ whole genome shotgun (WGS) entry which is preliminary data.</text>
</comment>
<organism evidence="3 4">
    <name type="scientific">Candida boidinii</name>
    <name type="common">Yeast</name>
    <dbReference type="NCBI Taxonomy" id="5477"/>
    <lineage>
        <taxon>Eukaryota</taxon>
        <taxon>Fungi</taxon>
        <taxon>Dikarya</taxon>
        <taxon>Ascomycota</taxon>
        <taxon>Saccharomycotina</taxon>
        <taxon>Pichiomycetes</taxon>
        <taxon>Pichiales</taxon>
        <taxon>Pichiaceae</taxon>
        <taxon>Ogataea</taxon>
        <taxon>Ogataea/Candida clade</taxon>
    </lineage>
</organism>
<keyword evidence="1" id="KW-0904">Protein phosphatase</keyword>
<keyword evidence="4" id="KW-1185">Reference proteome</keyword>
<evidence type="ECO:0000256" key="1">
    <source>
        <dbReference type="RuleBase" id="RU366020"/>
    </source>
</evidence>
<dbReference type="Gene3D" id="3.60.40.10">
    <property type="entry name" value="PPM-type phosphatase domain"/>
    <property type="match status" value="1"/>
</dbReference>